<keyword evidence="2 5" id="KW-0645">Protease</keyword>
<dbReference type="EMBL" id="PQWM01000053">
    <property type="protein sequence ID" value="RDZ07681.1"/>
    <property type="molecule type" value="Genomic_DNA"/>
</dbReference>
<dbReference type="GO" id="GO:0004252">
    <property type="term" value="F:serine-type endopeptidase activity"/>
    <property type="evidence" value="ECO:0007669"/>
    <property type="project" value="UniProtKB-UniRule"/>
</dbReference>
<dbReference type="PROSITE" id="PS00138">
    <property type="entry name" value="SUBTILASE_SER"/>
    <property type="match status" value="1"/>
</dbReference>
<evidence type="ECO:0000256" key="5">
    <source>
        <dbReference type="PROSITE-ProRule" id="PRU01240"/>
    </source>
</evidence>
<evidence type="ECO:0000313" key="9">
    <source>
        <dbReference type="Proteomes" id="UP000256519"/>
    </source>
</evidence>
<dbReference type="RefSeq" id="WP_116078324.1">
    <property type="nucleotide sequence ID" value="NZ_CP187639.1"/>
</dbReference>
<dbReference type="InterPro" id="IPR015500">
    <property type="entry name" value="Peptidase_S8_subtilisin-rel"/>
</dbReference>
<evidence type="ECO:0000256" key="2">
    <source>
        <dbReference type="ARBA" id="ARBA00022670"/>
    </source>
</evidence>
<organism evidence="8 9">
    <name type="scientific">Priestia megaterium</name>
    <name type="common">Bacillus megaterium</name>
    <dbReference type="NCBI Taxonomy" id="1404"/>
    <lineage>
        <taxon>Bacteria</taxon>
        <taxon>Bacillati</taxon>
        <taxon>Bacillota</taxon>
        <taxon>Bacilli</taxon>
        <taxon>Bacillales</taxon>
        <taxon>Bacillaceae</taxon>
        <taxon>Priestia</taxon>
    </lineage>
</organism>
<evidence type="ECO:0000256" key="6">
    <source>
        <dbReference type="RuleBase" id="RU003355"/>
    </source>
</evidence>
<sequence>MIKKIISIICLFTIIIGLTVFPSVSSATAETDDIHTLLIKDTKNFEDIVTYVKGHLAEGPIQEVKEIGLISYEGKSINNINLPDVISSAIEEQGSLPKTKVETDNEDFQLDGILKEDFAKNNWYIQDVTHNFDSFNIETGDNVKIALIDSGLDVNHPYLKDNIDLQKARSFVEGDKNLNDEFGHGTSVAGVIKSIAPHIKIVPYKVIGKTDGESLWTIQAIIQAANDGTDVINLSLGTYKSKTLQDEKVTIKAYKKAIQYAKSKGITVVASSGNDHYNLDLLKQNEKKYHLPGGLPQLITVGSSMKDDTLAPYSNFGKKVDFIAPTGYLGKNYDKTGEIDIRDFIITTFPTNKENTALDKLAEIPNGYTLSFGTSLAAPQVSATAALIIAKYQDVHQKKPNEAQVSNYLKRGAIDLGPKGKDIYFGYGKINAYNSLLSIK</sequence>
<keyword evidence="4 5" id="KW-0720">Serine protease</keyword>
<protein>
    <recommendedName>
        <fullName evidence="7">Peptidase S8/S53 domain-containing protein</fullName>
    </recommendedName>
</protein>
<dbReference type="InterPro" id="IPR050131">
    <property type="entry name" value="Peptidase_S8_subtilisin-like"/>
</dbReference>
<feature type="active site" description="Charge relay system" evidence="5">
    <location>
        <position position="149"/>
    </location>
</feature>
<dbReference type="Pfam" id="PF00082">
    <property type="entry name" value="Peptidase_S8"/>
    <property type="match status" value="1"/>
</dbReference>
<comment type="similarity">
    <text evidence="1 5 6">Belongs to the peptidase S8 family.</text>
</comment>
<dbReference type="GO" id="GO:0006508">
    <property type="term" value="P:proteolysis"/>
    <property type="evidence" value="ECO:0007669"/>
    <property type="project" value="UniProtKB-KW"/>
</dbReference>
<proteinExistence type="inferred from homology"/>
<comment type="caution">
    <text evidence="8">The sequence shown here is derived from an EMBL/GenBank/DDBJ whole genome shotgun (WGS) entry which is preliminary data.</text>
</comment>
<evidence type="ECO:0000256" key="1">
    <source>
        <dbReference type="ARBA" id="ARBA00011073"/>
    </source>
</evidence>
<accession>A0A3D8WUM7</accession>
<dbReference type="InterPro" id="IPR023827">
    <property type="entry name" value="Peptidase_S8_Asp-AS"/>
</dbReference>
<evidence type="ECO:0000256" key="3">
    <source>
        <dbReference type="ARBA" id="ARBA00022801"/>
    </source>
</evidence>
<dbReference type="Gene3D" id="3.40.50.200">
    <property type="entry name" value="Peptidase S8/S53 domain"/>
    <property type="match status" value="1"/>
</dbReference>
<dbReference type="PRINTS" id="PR00723">
    <property type="entry name" value="SUBTILISIN"/>
</dbReference>
<dbReference type="AlphaFoldDB" id="A0A3D8WUM7"/>
<dbReference type="InterPro" id="IPR036852">
    <property type="entry name" value="Peptidase_S8/S53_dom_sf"/>
</dbReference>
<dbReference type="InterPro" id="IPR023828">
    <property type="entry name" value="Peptidase_S8_Ser-AS"/>
</dbReference>
<dbReference type="SUPFAM" id="SSF52743">
    <property type="entry name" value="Subtilisin-like"/>
    <property type="match status" value="1"/>
</dbReference>
<feature type="active site" description="Charge relay system" evidence="5">
    <location>
        <position position="184"/>
    </location>
</feature>
<dbReference type="PROSITE" id="PS00136">
    <property type="entry name" value="SUBTILASE_ASP"/>
    <property type="match status" value="1"/>
</dbReference>
<name>A0A3D8WUM7_PRIMG</name>
<keyword evidence="3 5" id="KW-0378">Hydrolase</keyword>
<reference evidence="8 9" key="1">
    <citation type="journal article" date="2018" name="Appl. Environ. Microbiol.">
        <title>Antimicrobial susceptibility testing and tentative epidemiological cut-off values of five Bacillus species relevant for use as animal feed additives or for plant protection.</title>
        <authorList>
            <person name="Agerso Y."/>
            <person name="Stuer-Lauridsen B."/>
            <person name="Bjerre K."/>
            <person name="Jensen M.G."/>
            <person name="Johansen E."/>
            <person name="Bennedsen M."/>
            <person name="Brockmann E."/>
            <person name="Nielsen B."/>
        </authorList>
    </citation>
    <scope>NUCLEOTIDE SEQUENCE [LARGE SCALE GENOMIC DNA]</scope>
    <source>
        <strain evidence="8 9">CHCC20162</strain>
    </source>
</reference>
<feature type="active site" description="Charge relay system" evidence="5">
    <location>
        <position position="375"/>
    </location>
</feature>
<evidence type="ECO:0000256" key="4">
    <source>
        <dbReference type="ARBA" id="ARBA00022825"/>
    </source>
</evidence>
<gene>
    <name evidence="8" type="ORF">C3744_27385</name>
</gene>
<dbReference type="PROSITE" id="PS51892">
    <property type="entry name" value="SUBTILASE"/>
    <property type="match status" value="1"/>
</dbReference>
<evidence type="ECO:0000313" key="8">
    <source>
        <dbReference type="EMBL" id="RDZ07681.1"/>
    </source>
</evidence>
<feature type="domain" description="Peptidase S8/S53" evidence="7">
    <location>
        <begin position="140"/>
        <end position="428"/>
    </location>
</feature>
<evidence type="ECO:0000259" key="7">
    <source>
        <dbReference type="Pfam" id="PF00082"/>
    </source>
</evidence>
<dbReference type="PANTHER" id="PTHR43806">
    <property type="entry name" value="PEPTIDASE S8"/>
    <property type="match status" value="1"/>
</dbReference>
<dbReference type="Proteomes" id="UP000256519">
    <property type="component" value="Unassembled WGS sequence"/>
</dbReference>
<dbReference type="InterPro" id="IPR000209">
    <property type="entry name" value="Peptidase_S8/S53_dom"/>
</dbReference>
<dbReference type="PANTHER" id="PTHR43806:SF11">
    <property type="entry name" value="CEREVISIN-RELATED"/>
    <property type="match status" value="1"/>
</dbReference>